<gene>
    <name evidence="5" type="ORF">Mgra_00005261</name>
</gene>
<dbReference type="AlphaFoldDB" id="A0A8S9ZQ25"/>
<evidence type="ECO:0000256" key="3">
    <source>
        <dbReference type="SAM" id="MobiDB-lite"/>
    </source>
</evidence>
<accession>A0A8S9ZQ25</accession>
<dbReference type="EMBL" id="JABEBT010000044">
    <property type="protein sequence ID" value="KAF7635292.1"/>
    <property type="molecule type" value="Genomic_DNA"/>
</dbReference>
<evidence type="ECO:0000256" key="2">
    <source>
        <dbReference type="ARBA" id="ARBA00030244"/>
    </source>
</evidence>
<feature type="compositionally biased region" description="Basic and acidic residues" evidence="3">
    <location>
        <begin position="101"/>
        <end position="111"/>
    </location>
</feature>
<evidence type="ECO:0000313" key="6">
    <source>
        <dbReference type="Proteomes" id="UP000605970"/>
    </source>
</evidence>
<dbReference type="InterPro" id="IPR027124">
    <property type="entry name" value="Swc5/CFDP1/2"/>
</dbReference>
<dbReference type="PANTHER" id="PTHR48295">
    <property type="entry name" value="CRANIOFACIAL DEVELOPMENT PROTEIN 1"/>
    <property type="match status" value="1"/>
</dbReference>
<protein>
    <recommendedName>
        <fullName evidence="1">Craniofacial development protein 1</fullName>
    </recommendedName>
    <alternativeName>
        <fullName evidence="2">Bucentaur</fullName>
    </alternativeName>
</protein>
<dbReference type="PANTHER" id="PTHR48295:SF1">
    <property type="entry name" value="SWR1-COMPLEX PROTEIN 5"/>
    <property type="match status" value="1"/>
</dbReference>
<dbReference type="InterPro" id="IPR011421">
    <property type="entry name" value="BCNT-C"/>
</dbReference>
<sequence>MLRPLPLRTLDGSRLKKNFRNLTSCKPSGSVKGKGLASLVGSITKKEKKPSMLSKSAQDWRQFVHEEKLEEELSTHLKSRDSFLDRQDFLLRADYKQFEHERDLRAQERKNKQSQGSAQD</sequence>
<dbReference type="OrthoDB" id="445677at2759"/>
<comment type="caution">
    <text evidence="5">The sequence shown here is derived from an EMBL/GenBank/DDBJ whole genome shotgun (WGS) entry which is preliminary data.</text>
</comment>
<keyword evidence="6" id="KW-1185">Reference proteome</keyword>
<proteinExistence type="predicted"/>
<evidence type="ECO:0000259" key="4">
    <source>
        <dbReference type="PROSITE" id="PS51279"/>
    </source>
</evidence>
<dbReference type="Proteomes" id="UP000605970">
    <property type="component" value="Unassembled WGS sequence"/>
</dbReference>
<evidence type="ECO:0000256" key="1">
    <source>
        <dbReference type="ARBA" id="ARBA00019033"/>
    </source>
</evidence>
<name>A0A8S9ZQ25_9BILA</name>
<reference evidence="5" key="1">
    <citation type="journal article" date="2020" name="Ecol. Evol.">
        <title>Genome structure and content of the rice root-knot nematode (Meloidogyne graminicola).</title>
        <authorList>
            <person name="Phan N.T."/>
            <person name="Danchin E.G.J."/>
            <person name="Klopp C."/>
            <person name="Perfus-Barbeoch L."/>
            <person name="Kozlowski D.K."/>
            <person name="Koutsovoulos G.D."/>
            <person name="Lopez-Roques C."/>
            <person name="Bouchez O."/>
            <person name="Zahm M."/>
            <person name="Besnard G."/>
            <person name="Bellafiore S."/>
        </authorList>
    </citation>
    <scope>NUCLEOTIDE SEQUENCE</scope>
    <source>
        <strain evidence="5">VN-18</strain>
    </source>
</reference>
<dbReference type="PROSITE" id="PS51279">
    <property type="entry name" value="BCNT_C"/>
    <property type="match status" value="1"/>
</dbReference>
<feature type="domain" description="BCNT-C" evidence="4">
    <location>
        <begin position="30"/>
        <end position="111"/>
    </location>
</feature>
<evidence type="ECO:0000313" key="5">
    <source>
        <dbReference type="EMBL" id="KAF7635292.1"/>
    </source>
</evidence>
<dbReference type="Pfam" id="PF07572">
    <property type="entry name" value="BCNT"/>
    <property type="match status" value="1"/>
</dbReference>
<feature type="region of interest" description="Disordered" evidence="3">
    <location>
        <begin position="101"/>
        <end position="120"/>
    </location>
</feature>
<organism evidence="5 6">
    <name type="scientific">Meloidogyne graminicola</name>
    <dbReference type="NCBI Taxonomy" id="189291"/>
    <lineage>
        <taxon>Eukaryota</taxon>
        <taxon>Metazoa</taxon>
        <taxon>Ecdysozoa</taxon>
        <taxon>Nematoda</taxon>
        <taxon>Chromadorea</taxon>
        <taxon>Rhabditida</taxon>
        <taxon>Tylenchina</taxon>
        <taxon>Tylenchomorpha</taxon>
        <taxon>Tylenchoidea</taxon>
        <taxon>Meloidogynidae</taxon>
        <taxon>Meloidogyninae</taxon>
        <taxon>Meloidogyne</taxon>
    </lineage>
</organism>